<dbReference type="InterPro" id="IPR052058">
    <property type="entry name" value="Alcohol_O-acetyltransferase"/>
</dbReference>
<comment type="caution">
    <text evidence="1">The sequence shown here is derived from an EMBL/GenBank/DDBJ whole genome shotgun (WGS) entry which is preliminary data.</text>
</comment>
<protein>
    <submittedName>
        <fullName evidence="1">NRPS condensation-like uncharacterized protein</fullName>
    </submittedName>
</protein>
<gene>
    <name evidence="1" type="ORF">JOD17_002351</name>
</gene>
<evidence type="ECO:0000313" key="2">
    <source>
        <dbReference type="Proteomes" id="UP000741863"/>
    </source>
</evidence>
<name>A0ABS2PD74_9BACL</name>
<proteinExistence type="predicted"/>
<evidence type="ECO:0000313" key="1">
    <source>
        <dbReference type="EMBL" id="MBM7633257.1"/>
    </source>
</evidence>
<organism evidence="1 2">
    <name type="scientific">Geomicrobium sediminis</name>
    <dbReference type="NCBI Taxonomy" id="1347788"/>
    <lineage>
        <taxon>Bacteria</taxon>
        <taxon>Bacillati</taxon>
        <taxon>Bacillota</taxon>
        <taxon>Bacilli</taxon>
        <taxon>Bacillales</taxon>
        <taxon>Geomicrobium</taxon>
    </lineage>
</organism>
<sequence length="418" mass="48426">MNQWYKIDNAGKMFHAVSEQANSSVFRISMIMTSDVNATHLQRALDDVMKRLPMFAVKLGKGLFWDFLVENDQKLLVQREKKYPCAPIDPIETNGYLLRVVYYNKRLAVEFFHSMTDGTGALEFIKALVYYYLIHSGETVEHDGTLLDIEDEPSHYEIDDSYQNYVTKQKGKKPKETHAYQIRGEHIEETIVVHGKLCASDVHQLAKSYGTTVTAFLTAVMIHAIYKEKLNYRFRKEEIKIAIPVNLRSFFPSKTLRNFFAVVNVGMRVHDKMTIEEIIEGITSQLQNKARKESLQQSLNHHVQWQTMLAARFIPIFLKYHAIRYGYKSYGEQTKSMTLTNIGRIELPKSMQKYVEHMEMVMYPTRKSPINGGMVAINDELVISFARTIKEADLIRAFFQELSQTHNLNVHVYSNDGR</sequence>
<accession>A0ABS2PD74</accession>
<dbReference type="Pfam" id="PF07247">
    <property type="entry name" value="AATase"/>
    <property type="match status" value="1"/>
</dbReference>
<dbReference type="Proteomes" id="UP000741863">
    <property type="component" value="Unassembled WGS sequence"/>
</dbReference>
<dbReference type="PANTHER" id="PTHR28037">
    <property type="entry name" value="ALCOHOL O-ACETYLTRANSFERASE 1-RELATED"/>
    <property type="match status" value="1"/>
</dbReference>
<keyword evidence="2" id="KW-1185">Reference proteome</keyword>
<dbReference type="RefSeq" id="WP_204697852.1">
    <property type="nucleotide sequence ID" value="NZ_JAFBEC010000006.1"/>
</dbReference>
<dbReference type="InterPro" id="IPR010828">
    <property type="entry name" value="Atf2/Sli1-like"/>
</dbReference>
<dbReference type="PANTHER" id="PTHR28037:SF1">
    <property type="entry name" value="ALCOHOL O-ACETYLTRANSFERASE 1-RELATED"/>
    <property type="match status" value="1"/>
</dbReference>
<dbReference type="EMBL" id="JAFBEC010000006">
    <property type="protein sequence ID" value="MBM7633257.1"/>
    <property type="molecule type" value="Genomic_DNA"/>
</dbReference>
<reference evidence="1 2" key="1">
    <citation type="submission" date="2021-01" db="EMBL/GenBank/DDBJ databases">
        <title>Genomic Encyclopedia of Type Strains, Phase IV (KMG-IV): sequencing the most valuable type-strain genomes for metagenomic binning, comparative biology and taxonomic classification.</title>
        <authorList>
            <person name="Goeker M."/>
        </authorList>
    </citation>
    <scope>NUCLEOTIDE SEQUENCE [LARGE SCALE GENOMIC DNA]</scope>
    <source>
        <strain evidence="1 2">DSM 25540</strain>
    </source>
</reference>